<dbReference type="InterPro" id="IPR050109">
    <property type="entry name" value="HTH-type_TetR-like_transc_reg"/>
</dbReference>
<dbReference type="STRING" id="260086.SAMN05216207_102430"/>
<reference evidence="4 5" key="1">
    <citation type="submission" date="2016-10" db="EMBL/GenBank/DDBJ databases">
        <authorList>
            <person name="de Groot N.N."/>
        </authorList>
    </citation>
    <scope>NUCLEOTIDE SEQUENCE [LARGE SCALE GENOMIC DNA]</scope>
    <source>
        <strain evidence="4 5">CGMCC 4.1877</strain>
    </source>
</reference>
<dbReference type="GO" id="GO:0003677">
    <property type="term" value="F:DNA binding"/>
    <property type="evidence" value="ECO:0007669"/>
    <property type="project" value="UniProtKB-UniRule"/>
</dbReference>
<keyword evidence="5" id="KW-1185">Reference proteome</keyword>
<dbReference type="PANTHER" id="PTHR30328:SF54">
    <property type="entry name" value="HTH-TYPE TRANSCRIPTIONAL REPRESSOR SCO4008"/>
    <property type="match status" value="1"/>
</dbReference>
<dbReference type="InterPro" id="IPR009057">
    <property type="entry name" value="Homeodomain-like_sf"/>
</dbReference>
<dbReference type="Pfam" id="PF00440">
    <property type="entry name" value="TetR_N"/>
    <property type="match status" value="1"/>
</dbReference>
<dbReference type="InterPro" id="IPR001647">
    <property type="entry name" value="HTH_TetR"/>
</dbReference>
<protein>
    <submittedName>
        <fullName evidence="4">Transcriptional regulator, TetR family</fullName>
    </submittedName>
</protein>
<evidence type="ECO:0000313" key="5">
    <source>
        <dbReference type="Proteomes" id="UP000199614"/>
    </source>
</evidence>
<organism evidence="4 5">
    <name type="scientific">Pseudonocardia ammonioxydans</name>
    <dbReference type="NCBI Taxonomy" id="260086"/>
    <lineage>
        <taxon>Bacteria</taxon>
        <taxon>Bacillati</taxon>
        <taxon>Actinomycetota</taxon>
        <taxon>Actinomycetes</taxon>
        <taxon>Pseudonocardiales</taxon>
        <taxon>Pseudonocardiaceae</taxon>
        <taxon>Pseudonocardia</taxon>
    </lineage>
</organism>
<feature type="DNA-binding region" description="H-T-H motif" evidence="2">
    <location>
        <begin position="17"/>
        <end position="36"/>
    </location>
</feature>
<dbReference type="AlphaFoldDB" id="A0A1I5CUX8"/>
<dbReference type="Gene3D" id="1.10.10.60">
    <property type="entry name" value="Homeodomain-like"/>
    <property type="match status" value="1"/>
</dbReference>
<name>A0A1I5CUX8_PSUAM</name>
<dbReference type="InterPro" id="IPR036271">
    <property type="entry name" value="Tet_transcr_reg_TetR-rel_C_sf"/>
</dbReference>
<dbReference type="PROSITE" id="PS50977">
    <property type="entry name" value="HTH_TETR_2"/>
    <property type="match status" value="1"/>
</dbReference>
<evidence type="ECO:0000256" key="2">
    <source>
        <dbReference type="PROSITE-ProRule" id="PRU00335"/>
    </source>
</evidence>
<dbReference type="GO" id="GO:0006355">
    <property type="term" value="P:regulation of DNA-templated transcription"/>
    <property type="evidence" value="ECO:0007669"/>
    <property type="project" value="UniProtKB-ARBA"/>
</dbReference>
<dbReference type="SUPFAM" id="SSF48498">
    <property type="entry name" value="Tetracyclin repressor-like, C-terminal domain"/>
    <property type="match status" value="1"/>
</dbReference>
<evidence type="ECO:0000259" key="3">
    <source>
        <dbReference type="PROSITE" id="PS50977"/>
    </source>
</evidence>
<keyword evidence="1 2" id="KW-0238">DNA-binding</keyword>
<dbReference type="SUPFAM" id="SSF46689">
    <property type="entry name" value="Homeodomain-like"/>
    <property type="match status" value="1"/>
</dbReference>
<dbReference type="Gene3D" id="1.10.357.10">
    <property type="entry name" value="Tetracycline Repressor, domain 2"/>
    <property type="match status" value="1"/>
</dbReference>
<dbReference type="EMBL" id="FOUY01000024">
    <property type="protein sequence ID" value="SFN90759.1"/>
    <property type="molecule type" value="Genomic_DNA"/>
</dbReference>
<evidence type="ECO:0000313" key="4">
    <source>
        <dbReference type="EMBL" id="SFN90759.1"/>
    </source>
</evidence>
<evidence type="ECO:0000256" key="1">
    <source>
        <dbReference type="ARBA" id="ARBA00023125"/>
    </source>
</evidence>
<dbReference type="PANTHER" id="PTHR30328">
    <property type="entry name" value="TRANSCRIPTIONAL REPRESSOR"/>
    <property type="match status" value="1"/>
</dbReference>
<accession>A0A1I5CUX8</accession>
<dbReference type="Proteomes" id="UP000199614">
    <property type="component" value="Unassembled WGS sequence"/>
</dbReference>
<feature type="domain" description="HTH tetR-type" evidence="3">
    <location>
        <begin position="1"/>
        <end position="54"/>
    </location>
</feature>
<proteinExistence type="predicted"/>
<sequence length="183" mass="19799">MECAIDTMSELGYARSSLAEIAKRAGISKGVIAYHFTSKNELTEQVALELFGRAGRLIDTRLEEAPTATAALRGYLEANLAFIGANPDLVRVLTDIVMNFRDADGSPRYGPQDDGLIEHLEGTLRHGQETGEFRDFATRAMAIAIRAAVDAAAGRIGRDPRFDIGTYTRELITLVGLATAKSP</sequence>
<gene>
    <name evidence="4" type="ORF">SAMN05216207_102430</name>
</gene>